<dbReference type="Gene3D" id="3.30.450.40">
    <property type="match status" value="1"/>
</dbReference>
<dbReference type="InterPro" id="IPR003018">
    <property type="entry name" value="GAF"/>
</dbReference>
<dbReference type="InterPro" id="IPR029016">
    <property type="entry name" value="GAF-like_dom_sf"/>
</dbReference>
<dbReference type="GO" id="GO:0016020">
    <property type="term" value="C:membrane"/>
    <property type="evidence" value="ECO:0007669"/>
    <property type="project" value="InterPro"/>
</dbReference>
<dbReference type="OrthoDB" id="607947at2"/>
<organism evidence="4 5">
    <name type="scientific">Niabella drilacis (strain DSM 25811 / CCM 8410 / CCUG 62505 / LMG 26954 / E90)</name>
    <dbReference type="NCBI Taxonomy" id="1285928"/>
    <lineage>
        <taxon>Bacteria</taxon>
        <taxon>Pseudomonadati</taxon>
        <taxon>Bacteroidota</taxon>
        <taxon>Chitinophagia</taxon>
        <taxon>Chitinophagales</taxon>
        <taxon>Chitinophagaceae</taxon>
        <taxon>Niabella</taxon>
    </lineage>
</organism>
<dbReference type="SUPFAM" id="SSF55781">
    <property type="entry name" value="GAF domain-like"/>
    <property type="match status" value="1"/>
</dbReference>
<dbReference type="RefSeq" id="WP_090390802.1">
    <property type="nucleotide sequence ID" value="NZ_FMZO01000007.1"/>
</dbReference>
<protein>
    <submittedName>
        <fullName evidence="4">GAF domain-containing protein</fullName>
    </submittedName>
</protein>
<dbReference type="STRING" id="1285928.SAMN04487894_107195"/>
<evidence type="ECO:0000313" key="4">
    <source>
        <dbReference type="EMBL" id="SDD27727.1"/>
    </source>
</evidence>
<accession>A0A1G6TH23</accession>
<evidence type="ECO:0000256" key="1">
    <source>
        <dbReference type="SAM" id="Coils"/>
    </source>
</evidence>
<evidence type="ECO:0000259" key="3">
    <source>
        <dbReference type="SMART" id="SM00065"/>
    </source>
</evidence>
<dbReference type="SUPFAM" id="SSF55874">
    <property type="entry name" value="ATPase domain of HSP90 chaperone/DNA topoisomerase II/histidine kinase"/>
    <property type="match status" value="1"/>
</dbReference>
<keyword evidence="1" id="KW-0175">Coiled coil</keyword>
<dbReference type="PANTHER" id="PTHR34220:SF7">
    <property type="entry name" value="SENSOR HISTIDINE KINASE YPDA"/>
    <property type="match status" value="1"/>
</dbReference>
<keyword evidence="2" id="KW-0812">Transmembrane</keyword>
<dbReference type="Proteomes" id="UP000198757">
    <property type="component" value="Unassembled WGS sequence"/>
</dbReference>
<dbReference type="EMBL" id="FMZO01000007">
    <property type="protein sequence ID" value="SDD27727.1"/>
    <property type="molecule type" value="Genomic_DNA"/>
</dbReference>
<feature type="transmembrane region" description="Helical" evidence="2">
    <location>
        <begin position="69"/>
        <end position="88"/>
    </location>
</feature>
<name>A0A1G6TH23_NIADE</name>
<keyword evidence="5" id="KW-1185">Reference proteome</keyword>
<dbReference type="GO" id="GO:0000155">
    <property type="term" value="F:phosphorelay sensor kinase activity"/>
    <property type="evidence" value="ECO:0007669"/>
    <property type="project" value="InterPro"/>
</dbReference>
<dbReference type="InterPro" id="IPR010559">
    <property type="entry name" value="Sig_transdc_His_kin_internal"/>
</dbReference>
<sequence length="495" mass="56513">MKASILLFLFGVFSFQTNVPGRTGKSRQKSFSIPENAHYLSEKEDSLNYMSRLDKLQVAEANLRLRQQWLFSGVALLLLTGIGSFIIYKNALQRERLKAEQLNKALDLEKITSFFSTELINKNTEDEVLWSVAGNLISRLQFEDCMLYLWNEDKTMMIQKAGYGPKGSIEEIEKQPFTVVPGQGVVGAVVAGREALLIPDTTLDPRYREDEMFRHSEICAPVLYNNELLGAIDSEHSQKNYYTPMHLNILVTIATLLGNKLNAIRNAREIEQQKKEMETMNAKMAEMQLATLRSQMNPHFIFNCLNSIRLYAAKDDSQSATMYLTKFSRLMRLVLENTKNERVTLKQEIEMLQLYIEMEAMRFKHKLKYQISIAPQIEQEYIEVPPMIIQPFVENAIWHGLMHKEEGGMLHIMIRQSDEVCLTITIRDNGIGRAEAARLKSKSAITHKSYGMHITQDRLEALNQKYGIHAGVAIRDLHAGDIATGTEVTITLPMT</sequence>
<dbReference type="InterPro" id="IPR036890">
    <property type="entry name" value="HATPase_C_sf"/>
</dbReference>
<feature type="domain" description="GAF" evidence="3">
    <location>
        <begin position="124"/>
        <end position="271"/>
    </location>
</feature>
<keyword evidence="2" id="KW-0472">Membrane</keyword>
<evidence type="ECO:0000256" key="2">
    <source>
        <dbReference type="SAM" id="Phobius"/>
    </source>
</evidence>
<dbReference type="Pfam" id="PF06580">
    <property type="entry name" value="His_kinase"/>
    <property type="match status" value="1"/>
</dbReference>
<dbReference type="AlphaFoldDB" id="A0A1G6TH23"/>
<gene>
    <name evidence="4" type="ORF">SAMN04487894_107195</name>
</gene>
<feature type="coiled-coil region" evidence="1">
    <location>
        <begin position="260"/>
        <end position="290"/>
    </location>
</feature>
<dbReference type="SMART" id="SM00065">
    <property type="entry name" value="GAF"/>
    <property type="match status" value="1"/>
</dbReference>
<keyword evidence="2" id="KW-1133">Transmembrane helix</keyword>
<dbReference type="Pfam" id="PF01590">
    <property type="entry name" value="GAF"/>
    <property type="match status" value="1"/>
</dbReference>
<reference evidence="5" key="1">
    <citation type="submission" date="2016-10" db="EMBL/GenBank/DDBJ databases">
        <authorList>
            <person name="Varghese N."/>
            <person name="Submissions S."/>
        </authorList>
    </citation>
    <scope>NUCLEOTIDE SEQUENCE [LARGE SCALE GENOMIC DNA]</scope>
    <source>
        <strain evidence="5">DSM 25811 / CCM 8410 / LMG 26954 / E90</strain>
    </source>
</reference>
<dbReference type="Gene3D" id="3.30.565.10">
    <property type="entry name" value="Histidine kinase-like ATPase, C-terminal domain"/>
    <property type="match status" value="1"/>
</dbReference>
<proteinExistence type="predicted"/>
<dbReference type="PANTHER" id="PTHR34220">
    <property type="entry name" value="SENSOR HISTIDINE KINASE YPDA"/>
    <property type="match status" value="1"/>
</dbReference>
<dbReference type="InterPro" id="IPR050640">
    <property type="entry name" value="Bact_2-comp_sensor_kinase"/>
</dbReference>
<evidence type="ECO:0000313" key="5">
    <source>
        <dbReference type="Proteomes" id="UP000198757"/>
    </source>
</evidence>